<organism>
    <name type="scientific">Pediculus humanus subsp. corporis</name>
    <name type="common">Body louse</name>
    <dbReference type="NCBI Taxonomy" id="121224"/>
    <lineage>
        <taxon>Eukaryota</taxon>
        <taxon>Metazoa</taxon>
        <taxon>Ecdysozoa</taxon>
        <taxon>Arthropoda</taxon>
        <taxon>Hexapoda</taxon>
        <taxon>Insecta</taxon>
        <taxon>Pterygota</taxon>
        <taxon>Neoptera</taxon>
        <taxon>Paraneoptera</taxon>
        <taxon>Psocodea</taxon>
        <taxon>Troctomorpha</taxon>
        <taxon>Phthiraptera</taxon>
        <taxon>Anoplura</taxon>
        <taxon>Pediculidae</taxon>
        <taxon>Pediculus</taxon>
    </lineage>
</organism>
<dbReference type="CDD" id="cd19862">
    <property type="entry name" value="DSRM_PRKRA-like_rpt1"/>
    <property type="match status" value="1"/>
</dbReference>
<keyword evidence="1 2" id="KW-0694">RNA-binding</keyword>
<dbReference type="KEGG" id="phu:Phum_PHUM504330"/>
<dbReference type="GO" id="GO:0070920">
    <property type="term" value="P:regulation of regulatory ncRNA processing"/>
    <property type="evidence" value="ECO:0007669"/>
    <property type="project" value="TreeGrafter"/>
</dbReference>
<proteinExistence type="predicted"/>
<reference evidence="4" key="2">
    <citation type="submission" date="2007-04" db="EMBL/GenBank/DDBJ databases">
        <title>The genome of the human body louse.</title>
        <authorList>
            <consortium name="The Human Body Louse Genome Consortium"/>
            <person name="Kirkness E."/>
            <person name="Walenz B."/>
            <person name="Hass B."/>
            <person name="Bruggner R."/>
            <person name="Strausberg R."/>
        </authorList>
    </citation>
    <scope>NUCLEOTIDE SEQUENCE</scope>
    <source>
        <strain evidence="4">USDA</strain>
    </source>
</reference>
<dbReference type="GO" id="GO:0070578">
    <property type="term" value="C:RISC-loading complex"/>
    <property type="evidence" value="ECO:0007669"/>
    <property type="project" value="TreeGrafter"/>
</dbReference>
<dbReference type="GO" id="GO:0035197">
    <property type="term" value="F:siRNA binding"/>
    <property type="evidence" value="ECO:0007669"/>
    <property type="project" value="TreeGrafter"/>
</dbReference>
<keyword evidence="6" id="KW-1185">Reference proteome</keyword>
<name>E0VXU1_PEDHC</name>
<dbReference type="CTD" id="8232917"/>
<dbReference type="InParanoid" id="E0VXU1"/>
<feature type="domain" description="DRBM" evidence="3">
    <location>
        <begin position="5"/>
        <end position="72"/>
    </location>
</feature>
<protein>
    <submittedName>
        <fullName evidence="4 5">Tar RNA binding protein, putative</fullName>
    </submittedName>
</protein>
<evidence type="ECO:0000256" key="2">
    <source>
        <dbReference type="PROSITE-ProRule" id="PRU00266"/>
    </source>
</evidence>
<dbReference type="Proteomes" id="UP000009046">
    <property type="component" value="Unassembled WGS sequence"/>
</dbReference>
<dbReference type="HOGENOM" id="CLU_048292_1_0_1"/>
<reference evidence="5" key="3">
    <citation type="submission" date="2021-02" db="UniProtKB">
        <authorList>
            <consortium name="EnsemblMetazoa"/>
        </authorList>
    </citation>
    <scope>IDENTIFICATION</scope>
    <source>
        <strain evidence="5">USDA</strain>
    </source>
</reference>
<feature type="domain" description="DRBM" evidence="3">
    <location>
        <begin position="95"/>
        <end position="163"/>
    </location>
</feature>
<sequence length="335" mass="38063">MFIITPVSVLQEYLVSLKQCPSYELLHNGVGTHNPLFIYRVHVNDLFEDGKGKSKREAKHNAAENMLKKLNVDETNSSVPKKQYDKYDEMDPGENYVGMLKEYCLMNPYPEPTYQVEEESGQPHCKVFKMVCFVSQLQEYGISSTKKGAKQIGAFKMLERLKKLSLNSPDSANDDDDDNDMLTSKKIINDRNLLNKSYTLVPKLILTKEEIFKRYSSHFKGNNMAVVKKNRAVLYKDHHKAFMTLNETSQTLDDLIKNNFPTSMENSMELIKSIATELGAKLTITKIPCKNMDKSFISLCLSGGTEWPQIAGFGQCQDSAAFNLLNTFSILCYPL</sequence>
<dbReference type="PANTHER" id="PTHR46205">
    <property type="entry name" value="LOQUACIOUS, ISOFORM B"/>
    <property type="match status" value="1"/>
</dbReference>
<dbReference type="eggNOG" id="KOG3732">
    <property type="taxonomic scope" value="Eukaryota"/>
</dbReference>
<dbReference type="GO" id="GO:0016442">
    <property type="term" value="C:RISC complex"/>
    <property type="evidence" value="ECO:0007669"/>
    <property type="project" value="TreeGrafter"/>
</dbReference>
<dbReference type="EnsemblMetazoa" id="PHUM504330-RA">
    <property type="protein sequence ID" value="PHUM504330-PA"/>
    <property type="gene ID" value="PHUM504330"/>
</dbReference>
<dbReference type="VEuPathDB" id="VectorBase:PHUM504330"/>
<dbReference type="GO" id="GO:0030422">
    <property type="term" value="P:siRNA processing"/>
    <property type="evidence" value="ECO:0007669"/>
    <property type="project" value="TreeGrafter"/>
</dbReference>
<dbReference type="GO" id="GO:0005634">
    <property type="term" value="C:nucleus"/>
    <property type="evidence" value="ECO:0007669"/>
    <property type="project" value="TreeGrafter"/>
</dbReference>
<dbReference type="EMBL" id="AAZO01006130">
    <property type="status" value="NOT_ANNOTATED_CDS"/>
    <property type="molecule type" value="Genomic_DNA"/>
</dbReference>
<dbReference type="InterPro" id="IPR014720">
    <property type="entry name" value="dsRBD_dom"/>
</dbReference>
<dbReference type="EMBL" id="DS235840">
    <property type="protein sequence ID" value="EEB18197.1"/>
    <property type="molecule type" value="Genomic_DNA"/>
</dbReference>
<reference evidence="4" key="1">
    <citation type="submission" date="2007-04" db="EMBL/GenBank/DDBJ databases">
        <title>Annotation of Pediculus humanus corporis strain USDA.</title>
        <authorList>
            <person name="Kirkness E."/>
            <person name="Hannick L."/>
            <person name="Hass B."/>
            <person name="Bruggner R."/>
            <person name="Lawson D."/>
            <person name="Bidwell S."/>
            <person name="Joardar V."/>
            <person name="Caler E."/>
            <person name="Walenz B."/>
            <person name="Inman J."/>
            <person name="Schobel S."/>
            <person name="Galinsky K."/>
            <person name="Amedeo P."/>
            <person name="Strausberg R."/>
        </authorList>
    </citation>
    <scope>NUCLEOTIDE SEQUENCE</scope>
    <source>
        <strain evidence="4">USDA</strain>
    </source>
</reference>
<dbReference type="RefSeq" id="XP_002430935.1">
    <property type="nucleotide sequence ID" value="XM_002430890.1"/>
</dbReference>
<evidence type="ECO:0000313" key="5">
    <source>
        <dbReference type="EnsemblMetazoa" id="PHUM504330-PA"/>
    </source>
</evidence>
<dbReference type="SUPFAM" id="SSF54768">
    <property type="entry name" value="dsRNA-binding domain-like"/>
    <property type="match status" value="2"/>
</dbReference>
<gene>
    <name evidence="5" type="primary">8232917</name>
    <name evidence="4" type="ORF">Phum_PHUM504330</name>
</gene>
<dbReference type="AlphaFoldDB" id="E0VXU1"/>
<dbReference type="SMART" id="SM00358">
    <property type="entry name" value="DSRM"/>
    <property type="match status" value="2"/>
</dbReference>
<dbReference type="PANTHER" id="PTHR46205:SF4">
    <property type="entry name" value="LD06392P"/>
    <property type="match status" value="1"/>
</dbReference>
<dbReference type="FunCoup" id="E0VXU1">
    <property type="interactions" value="6"/>
</dbReference>
<dbReference type="Pfam" id="PF00035">
    <property type="entry name" value="dsrm"/>
    <property type="match status" value="2"/>
</dbReference>
<evidence type="ECO:0000313" key="6">
    <source>
        <dbReference type="Proteomes" id="UP000009046"/>
    </source>
</evidence>
<dbReference type="STRING" id="121224.E0VXU1"/>
<dbReference type="PROSITE" id="PS50137">
    <property type="entry name" value="DS_RBD"/>
    <property type="match status" value="2"/>
</dbReference>
<evidence type="ECO:0000256" key="1">
    <source>
        <dbReference type="ARBA" id="ARBA00022884"/>
    </source>
</evidence>
<dbReference type="OrthoDB" id="5961559at2759"/>
<dbReference type="GO" id="GO:0003725">
    <property type="term" value="F:double-stranded RNA binding"/>
    <property type="evidence" value="ECO:0007669"/>
    <property type="project" value="TreeGrafter"/>
</dbReference>
<evidence type="ECO:0000259" key="3">
    <source>
        <dbReference type="PROSITE" id="PS50137"/>
    </source>
</evidence>
<dbReference type="GO" id="GO:0005737">
    <property type="term" value="C:cytoplasm"/>
    <property type="evidence" value="ECO:0007669"/>
    <property type="project" value="TreeGrafter"/>
</dbReference>
<dbReference type="InterPro" id="IPR051247">
    <property type="entry name" value="RLC_Component"/>
</dbReference>
<dbReference type="GeneID" id="8232917"/>
<dbReference type="Gene3D" id="3.30.160.20">
    <property type="match status" value="2"/>
</dbReference>
<evidence type="ECO:0000313" key="4">
    <source>
        <dbReference type="EMBL" id="EEB18197.1"/>
    </source>
</evidence>
<accession>E0VXU1</accession>